<evidence type="ECO:0000313" key="5">
    <source>
        <dbReference type="EMBL" id="QHT03742.1"/>
    </source>
</evidence>
<keyword evidence="3" id="KW-0812">Transmembrane</keyword>
<feature type="transmembrane region" description="Helical" evidence="3">
    <location>
        <begin position="88"/>
        <end position="108"/>
    </location>
</feature>
<evidence type="ECO:0000256" key="1">
    <source>
        <dbReference type="ARBA" id="ARBA00023157"/>
    </source>
</evidence>
<dbReference type="PROSITE" id="PS50963">
    <property type="entry name" value="LINK_2"/>
    <property type="match status" value="1"/>
</dbReference>
<proteinExistence type="predicted"/>
<evidence type="ECO:0000256" key="2">
    <source>
        <dbReference type="SAM" id="MobiDB-lite"/>
    </source>
</evidence>
<keyword evidence="3" id="KW-1133">Transmembrane helix</keyword>
<evidence type="ECO:0000259" key="4">
    <source>
        <dbReference type="PROSITE" id="PS50963"/>
    </source>
</evidence>
<dbReference type="AlphaFoldDB" id="A0A6C0CHT7"/>
<protein>
    <recommendedName>
        <fullName evidence="4">Link domain-containing protein</fullName>
    </recommendedName>
</protein>
<dbReference type="InterPro" id="IPR016187">
    <property type="entry name" value="CTDL_fold"/>
</dbReference>
<dbReference type="GO" id="GO:0007155">
    <property type="term" value="P:cell adhesion"/>
    <property type="evidence" value="ECO:0007669"/>
    <property type="project" value="InterPro"/>
</dbReference>
<reference evidence="5" key="1">
    <citation type="journal article" date="2020" name="Nature">
        <title>Giant virus diversity and host interactions through global metagenomics.</title>
        <authorList>
            <person name="Schulz F."/>
            <person name="Roux S."/>
            <person name="Paez-Espino D."/>
            <person name="Jungbluth S."/>
            <person name="Walsh D.A."/>
            <person name="Denef V.J."/>
            <person name="McMahon K.D."/>
            <person name="Konstantinidis K.T."/>
            <person name="Eloe-Fadrosh E.A."/>
            <person name="Kyrpides N.C."/>
            <person name="Woyke T."/>
        </authorList>
    </citation>
    <scope>NUCLEOTIDE SEQUENCE</scope>
    <source>
        <strain evidence="5">GVMAG-M-3300021120-1</strain>
    </source>
</reference>
<evidence type="ECO:0000256" key="3">
    <source>
        <dbReference type="SAM" id="Phobius"/>
    </source>
</evidence>
<feature type="compositionally biased region" description="Low complexity" evidence="2">
    <location>
        <begin position="59"/>
        <end position="84"/>
    </location>
</feature>
<dbReference type="InterPro" id="IPR016186">
    <property type="entry name" value="C-type_lectin-like/link_sf"/>
</dbReference>
<organism evidence="5">
    <name type="scientific">viral metagenome</name>
    <dbReference type="NCBI Taxonomy" id="1070528"/>
    <lineage>
        <taxon>unclassified sequences</taxon>
        <taxon>metagenomes</taxon>
        <taxon>organismal metagenomes</taxon>
    </lineage>
</organism>
<feature type="compositionally biased region" description="Polar residues" evidence="2">
    <location>
        <begin position="1"/>
        <end position="10"/>
    </location>
</feature>
<dbReference type="Pfam" id="PF00193">
    <property type="entry name" value="Xlink"/>
    <property type="match status" value="1"/>
</dbReference>
<accession>A0A6C0CHT7</accession>
<dbReference type="GO" id="GO:0005540">
    <property type="term" value="F:hyaluronic acid binding"/>
    <property type="evidence" value="ECO:0007669"/>
    <property type="project" value="InterPro"/>
</dbReference>
<dbReference type="SUPFAM" id="SSF56436">
    <property type="entry name" value="C-type lectin-like"/>
    <property type="match status" value="1"/>
</dbReference>
<dbReference type="EMBL" id="MN739416">
    <property type="protein sequence ID" value="QHT03742.1"/>
    <property type="molecule type" value="Genomic_DNA"/>
</dbReference>
<sequence length="324" mass="33395">MDSTTTSSTPFYGDVGTATTVADTQTPPAFAPPPGFTIPSLNDLFPSSGTAPPPAADNGSSRSSTSPPPAAASGSPSSTTTTISGSSLPTTLMIGGVALVLLTVVTFVSTGSFLASLVVLTLALGTIAVLTKLGFIQVDVSNGGLKVGFYELAVQPSSPPTGISTASSVQPPEVFYVGGNDYTYDESAAVCAAYGADLATYDQVTQAYNMGAEWCAYGWTQGGMALYPTQPSTWATLQQDAVAKTSCGRPGVNGGYFDPATKFGVNCYGQKPVDNTNAKYPLPLPGTDKSAFDAMVQKFKSMTNTMPVNSFNRSGWSAWNLSSH</sequence>
<name>A0A6C0CHT7_9ZZZZ</name>
<keyword evidence="3" id="KW-0472">Membrane</keyword>
<dbReference type="InterPro" id="IPR000538">
    <property type="entry name" value="Link_dom"/>
</dbReference>
<feature type="region of interest" description="Disordered" evidence="2">
    <location>
        <begin position="1"/>
        <end position="84"/>
    </location>
</feature>
<feature type="transmembrane region" description="Helical" evidence="3">
    <location>
        <begin position="114"/>
        <end position="136"/>
    </location>
</feature>
<feature type="domain" description="Link" evidence="4">
    <location>
        <begin position="168"/>
        <end position="269"/>
    </location>
</feature>
<keyword evidence="1" id="KW-1015">Disulfide bond</keyword>
<dbReference type="Gene3D" id="3.10.100.10">
    <property type="entry name" value="Mannose-Binding Protein A, subunit A"/>
    <property type="match status" value="1"/>
</dbReference>
<dbReference type="SMART" id="SM00445">
    <property type="entry name" value="LINK"/>
    <property type="match status" value="1"/>
</dbReference>